<dbReference type="PROSITE" id="PS50943">
    <property type="entry name" value="HTH_CROC1"/>
    <property type="match status" value="1"/>
</dbReference>
<dbReference type="Gene3D" id="1.10.260.40">
    <property type="entry name" value="lambda repressor-like DNA-binding domains"/>
    <property type="match status" value="1"/>
</dbReference>
<dbReference type="RefSeq" id="WP_161005670.1">
    <property type="nucleotide sequence ID" value="NZ_WWCN01000003.1"/>
</dbReference>
<dbReference type="PANTHER" id="PTHR46797:SF1">
    <property type="entry name" value="METHYLPHOSPHONATE SYNTHASE"/>
    <property type="match status" value="1"/>
</dbReference>
<dbReference type="Pfam" id="PF01381">
    <property type="entry name" value="HTH_3"/>
    <property type="match status" value="1"/>
</dbReference>
<dbReference type="GO" id="GO:0003700">
    <property type="term" value="F:DNA-binding transcription factor activity"/>
    <property type="evidence" value="ECO:0007669"/>
    <property type="project" value="TreeGrafter"/>
</dbReference>
<evidence type="ECO:0000259" key="2">
    <source>
        <dbReference type="PROSITE" id="PS50943"/>
    </source>
</evidence>
<reference evidence="3 4" key="1">
    <citation type="submission" date="2019-12" db="EMBL/GenBank/DDBJ databases">
        <title>Novel species isolated from a subtropical stream in China.</title>
        <authorList>
            <person name="Lu H."/>
        </authorList>
    </citation>
    <scope>NUCLEOTIDE SEQUENCE [LARGE SCALE GENOMIC DNA]</scope>
    <source>
        <strain evidence="3 4">FT135W</strain>
    </source>
</reference>
<evidence type="ECO:0000313" key="3">
    <source>
        <dbReference type="EMBL" id="MYM22154.1"/>
    </source>
</evidence>
<keyword evidence="1" id="KW-0238">DNA-binding</keyword>
<feature type="domain" description="HTH cro/C1-type" evidence="2">
    <location>
        <begin position="5"/>
        <end position="59"/>
    </location>
</feature>
<dbReference type="SMART" id="SM00530">
    <property type="entry name" value="HTH_XRE"/>
    <property type="match status" value="1"/>
</dbReference>
<keyword evidence="4" id="KW-1185">Reference proteome</keyword>
<dbReference type="Proteomes" id="UP000479335">
    <property type="component" value="Unassembled WGS sequence"/>
</dbReference>
<dbReference type="PANTHER" id="PTHR46797">
    <property type="entry name" value="HTH-TYPE TRANSCRIPTIONAL REGULATOR"/>
    <property type="match status" value="1"/>
</dbReference>
<dbReference type="CDD" id="cd00093">
    <property type="entry name" value="HTH_XRE"/>
    <property type="match status" value="1"/>
</dbReference>
<protein>
    <submittedName>
        <fullName evidence="3">Helix-turn-helix domain-containing protein</fullName>
    </submittedName>
</protein>
<sequence>MGKTVRAIRMERKLTQEGLAQAADLNLSYVSAIERGDNNPTLLTLIALAKALNVTLLQLLEDTGL</sequence>
<accession>A0A6L8K8G5</accession>
<gene>
    <name evidence="3" type="ORF">GTP46_05790</name>
</gene>
<organism evidence="3 4">
    <name type="scientific">Duganella flavida</name>
    <dbReference type="NCBI Taxonomy" id="2692175"/>
    <lineage>
        <taxon>Bacteria</taxon>
        <taxon>Pseudomonadati</taxon>
        <taxon>Pseudomonadota</taxon>
        <taxon>Betaproteobacteria</taxon>
        <taxon>Burkholderiales</taxon>
        <taxon>Oxalobacteraceae</taxon>
        <taxon>Telluria group</taxon>
        <taxon>Duganella</taxon>
    </lineage>
</organism>
<dbReference type="InterPro" id="IPR001387">
    <property type="entry name" value="Cro/C1-type_HTH"/>
</dbReference>
<dbReference type="GO" id="GO:0003677">
    <property type="term" value="F:DNA binding"/>
    <property type="evidence" value="ECO:0007669"/>
    <property type="project" value="UniProtKB-KW"/>
</dbReference>
<dbReference type="InterPro" id="IPR050807">
    <property type="entry name" value="TransReg_Diox_bact_type"/>
</dbReference>
<proteinExistence type="predicted"/>
<dbReference type="SUPFAM" id="SSF47413">
    <property type="entry name" value="lambda repressor-like DNA-binding domains"/>
    <property type="match status" value="1"/>
</dbReference>
<evidence type="ECO:0000256" key="1">
    <source>
        <dbReference type="ARBA" id="ARBA00023125"/>
    </source>
</evidence>
<name>A0A6L8K8G5_9BURK</name>
<dbReference type="InterPro" id="IPR010982">
    <property type="entry name" value="Lambda_DNA-bd_dom_sf"/>
</dbReference>
<comment type="caution">
    <text evidence="3">The sequence shown here is derived from an EMBL/GenBank/DDBJ whole genome shotgun (WGS) entry which is preliminary data.</text>
</comment>
<evidence type="ECO:0000313" key="4">
    <source>
        <dbReference type="Proteomes" id="UP000479335"/>
    </source>
</evidence>
<dbReference type="GO" id="GO:0005829">
    <property type="term" value="C:cytosol"/>
    <property type="evidence" value="ECO:0007669"/>
    <property type="project" value="TreeGrafter"/>
</dbReference>
<dbReference type="EMBL" id="WWCN01000003">
    <property type="protein sequence ID" value="MYM22154.1"/>
    <property type="molecule type" value="Genomic_DNA"/>
</dbReference>
<dbReference type="AlphaFoldDB" id="A0A6L8K8G5"/>